<dbReference type="InterPro" id="IPR020471">
    <property type="entry name" value="AKR"/>
</dbReference>
<dbReference type="EMBL" id="JBAMMX010000024">
    <property type="protein sequence ID" value="KAK6916249.1"/>
    <property type="molecule type" value="Genomic_DNA"/>
</dbReference>
<dbReference type="PANTHER" id="PTHR42686:SF1">
    <property type="entry name" value="GH17980P-RELATED"/>
    <property type="match status" value="1"/>
</dbReference>
<dbReference type="AlphaFoldDB" id="A0AAN8UNW9"/>
<dbReference type="GO" id="GO:0010349">
    <property type="term" value="F:L-galactose dehydrogenase activity"/>
    <property type="evidence" value="ECO:0007669"/>
    <property type="project" value="TreeGrafter"/>
</dbReference>
<dbReference type="InterPro" id="IPR036812">
    <property type="entry name" value="NAD(P)_OxRdtase_dom_sf"/>
</dbReference>
<keyword evidence="3" id="KW-1185">Reference proteome</keyword>
<proteinExistence type="predicted"/>
<dbReference type="InterPro" id="IPR023210">
    <property type="entry name" value="NADP_OxRdtase_dom"/>
</dbReference>
<evidence type="ECO:0000313" key="3">
    <source>
        <dbReference type="Proteomes" id="UP001370490"/>
    </source>
</evidence>
<feature type="domain" description="NADP-dependent oxidoreductase" evidence="1">
    <location>
        <begin position="20"/>
        <end position="150"/>
    </location>
</feature>
<name>A0AAN8UNW9_9MAGN</name>
<dbReference type="SUPFAM" id="SSF51430">
    <property type="entry name" value="NAD(P)-linked oxidoreductase"/>
    <property type="match status" value="1"/>
</dbReference>
<feature type="non-terminal residue" evidence="2">
    <location>
        <position position="154"/>
    </location>
</feature>
<evidence type="ECO:0000313" key="2">
    <source>
        <dbReference type="EMBL" id="KAK6916249.1"/>
    </source>
</evidence>
<dbReference type="Gene3D" id="3.20.20.100">
    <property type="entry name" value="NADP-dependent oxidoreductase domain"/>
    <property type="match status" value="1"/>
</dbReference>
<evidence type="ECO:0000259" key="1">
    <source>
        <dbReference type="Pfam" id="PF00248"/>
    </source>
</evidence>
<gene>
    <name evidence="2" type="ORF">RJ641_019110</name>
</gene>
<dbReference type="Pfam" id="PF00248">
    <property type="entry name" value="Aldo_ket_red"/>
    <property type="match status" value="1"/>
</dbReference>
<dbReference type="Proteomes" id="UP001370490">
    <property type="component" value="Unassembled WGS sequence"/>
</dbReference>
<accession>A0AAN8UNW9</accession>
<protein>
    <submittedName>
        <fullName evidence="2">NADP-dependent oxidoreductase domain</fullName>
    </submittedName>
</protein>
<sequence>MMINVSERGLLFGCLDQIVSETLPTLSKLKEAGKIRFTEITSLPLGIFNYVLDRVPPGTVDVILSYCHYSINDSTLEGLLPYLNCKGVGVINASPLSMGFFQRLALLSGIQHLLKSRCHNACQAAAAHSKAKGKNMSKLALQYSLSNKAISTTL</sequence>
<dbReference type="GO" id="GO:0005829">
    <property type="term" value="C:cytosol"/>
    <property type="evidence" value="ECO:0007669"/>
    <property type="project" value="TreeGrafter"/>
</dbReference>
<comment type="caution">
    <text evidence="2">The sequence shown here is derived from an EMBL/GenBank/DDBJ whole genome shotgun (WGS) entry which is preliminary data.</text>
</comment>
<dbReference type="PANTHER" id="PTHR42686">
    <property type="entry name" value="GH17980P-RELATED"/>
    <property type="match status" value="1"/>
</dbReference>
<organism evidence="2 3">
    <name type="scientific">Dillenia turbinata</name>
    <dbReference type="NCBI Taxonomy" id="194707"/>
    <lineage>
        <taxon>Eukaryota</taxon>
        <taxon>Viridiplantae</taxon>
        <taxon>Streptophyta</taxon>
        <taxon>Embryophyta</taxon>
        <taxon>Tracheophyta</taxon>
        <taxon>Spermatophyta</taxon>
        <taxon>Magnoliopsida</taxon>
        <taxon>eudicotyledons</taxon>
        <taxon>Gunneridae</taxon>
        <taxon>Pentapetalae</taxon>
        <taxon>Dilleniales</taxon>
        <taxon>Dilleniaceae</taxon>
        <taxon>Dillenia</taxon>
    </lineage>
</organism>
<reference evidence="2 3" key="1">
    <citation type="submission" date="2023-12" db="EMBL/GenBank/DDBJ databases">
        <title>A high-quality genome assembly for Dillenia turbinata (Dilleniales).</title>
        <authorList>
            <person name="Chanderbali A."/>
        </authorList>
    </citation>
    <scope>NUCLEOTIDE SEQUENCE [LARGE SCALE GENOMIC DNA]</scope>
    <source>
        <strain evidence="2">LSX21</strain>
        <tissue evidence="2">Leaf</tissue>
    </source>
</reference>
<dbReference type="GO" id="GO:0019853">
    <property type="term" value="P:L-ascorbic acid biosynthetic process"/>
    <property type="evidence" value="ECO:0007669"/>
    <property type="project" value="TreeGrafter"/>
</dbReference>